<organism evidence="8 9">
    <name type="scientific">Blautia ammoniilytica</name>
    <dbReference type="NCBI Taxonomy" id="2981782"/>
    <lineage>
        <taxon>Bacteria</taxon>
        <taxon>Bacillati</taxon>
        <taxon>Bacillota</taxon>
        <taxon>Clostridia</taxon>
        <taxon>Lachnospirales</taxon>
        <taxon>Lachnospiraceae</taxon>
        <taxon>Blautia</taxon>
    </lineage>
</organism>
<keyword evidence="4" id="KW-0255">Endonuclease</keyword>
<evidence type="ECO:0000256" key="5">
    <source>
        <dbReference type="ARBA" id="ARBA00022801"/>
    </source>
</evidence>
<evidence type="ECO:0000256" key="6">
    <source>
        <dbReference type="ARBA" id="ARBA00022884"/>
    </source>
</evidence>
<dbReference type="RefSeq" id="WP_158421338.1">
    <property type="nucleotide sequence ID" value="NZ_JAOQJL010000012.1"/>
</dbReference>
<keyword evidence="7" id="KW-0346">Stress response</keyword>
<dbReference type="EMBL" id="JAOQJL010000012">
    <property type="protein sequence ID" value="MCU6765308.1"/>
    <property type="molecule type" value="Genomic_DNA"/>
</dbReference>
<comment type="caution">
    <text evidence="8">The sequence shown here is derived from an EMBL/GenBank/DDBJ whole genome shotgun (WGS) entry which is preliminary data.</text>
</comment>
<protein>
    <submittedName>
        <fullName evidence="8">Type II toxin-antitoxin system HicA family toxin</fullName>
    </submittedName>
</protein>
<sequence>MKTSEPIKLLKKNHCHLAEHGKEHDKWYSEITGKTFMIPRHGGKEIPTGTANRILRDAGIK</sequence>
<dbReference type="InterPro" id="IPR012933">
    <property type="entry name" value="HicA_mRNA_interferase"/>
</dbReference>
<dbReference type="InterPro" id="IPR038570">
    <property type="entry name" value="HicA_sf"/>
</dbReference>
<accession>A0ABT2TST7</accession>
<evidence type="ECO:0000256" key="7">
    <source>
        <dbReference type="ARBA" id="ARBA00023016"/>
    </source>
</evidence>
<dbReference type="Proteomes" id="UP001652409">
    <property type="component" value="Unassembled WGS sequence"/>
</dbReference>
<evidence type="ECO:0000313" key="9">
    <source>
        <dbReference type="Proteomes" id="UP001652409"/>
    </source>
</evidence>
<dbReference type="SUPFAM" id="SSF54786">
    <property type="entry name" value="YcfA/nrd intein domain"/>
    <property type="match status" value="1"/>
</dbReference>
<evidence type="ECO:0000256" key="2">
    <source>
        <dbReference type="ARBA" id="ARBA00022649"/>
    </source>
</evidence>
<evidence type="ECO:0000256" key="3">
    <source>
        <dbReference type="ARBA" id="ARBA00022722"/>
    </source>
</evidence>
<evidence type="ECO:0000256" key="4">
    <source>
        <dbReference type="ARBA" id="ARBA00022759"/>
    </source>
</evidence>
<keyword evidence="3" id="KW-0540">Nuclease</keyword>
<keyword evidence="9" id="KW-1185">Reference proteome</keyword>
<dbReference type="Pfam" id="PF07927">
    <property type="entry name" value="HicA_toxin"/>
    <property type="match status" value="1"/>
</dbReference>
<keyword evidence="2" id="KW-1277">Toxin-antitoxin system</keyword>
<evidence type="ECO:0000256" key="1">
    <source>
        <dbReference type="ARBA" id="ARBA00006620"/>
    </source>
</evidence>
<name>A0ABT2TST7_9FIRM</name>
<keyword evidence="5" id="KW-0378">Hydrolase</keyword>
<reference evidence="8 9" key="1">
    <citation type="journal article" date="2021" name="ISME Commun">
        <title>Automated analysis of genomic sequences facilitates high-throughput and comprehensive description of bacteria.</title>
        <authorList>
            <person name="Hitch T.C.A."/>
        </authorList>
    </citation>
    <scope>NUCLEOTIDE SEQUENCE [LARGE SCALE GENOMIC DNA]</scope>
    <source>
        <strain evidence="8 9">Sanger_23</strain>
    </source>
</reference>
<dbReference type="Gene3D" id="3.30.920.30">
    <property type="entry name" value="Hypothetical protein"/>
    <property type="match status" value="1"/>
</dbReference>
<proteinExistence type="inferred from homology"/>
<keyword evidence="6" id="KW-0694">RNA-binding</keyword>
<comment type="similarity">
    <text evidence="1">Belongs to the HicA mRNA interferase family.</text>
</comment>
<gene>
    <name evidence="8" type="ORF">OCV61_07755</name>
</gene>
<evidence type="ECO:0000313" key="8">
    <source>
        <dbReference type="EMBL" id="MCU6765308.1"/>
    </source>
</evidence>